<dbReference type="AlphaFoldDB" id="A0A4R2R3T8"/>
<evidence type="ECO:0000313" key="2">
    <source>
        <dbReference type="Proteomes" id="UP000294911"/>
    </source>
</evidence>
<keyword evidence="2" id="KW-1185">Reference proteome</keyword>
<gene>
    <name evidence="1" type="ORF">EV191_101633</name>
</gene>
<proteinExistence type="predicted"/>
<dbReference type="InterPro" id="IPR010581">
    <property type="entry name" value="DUF1152"/>
</dbReference>
<evidence type="ECO:0000313" key="1">
    <source>
        <dbReference type="EMBL" id="TCP56687.1"/>
    </source>
</evidence>
<comment type="caution">
    <text evidence="1">The sequence shown here is derived from an EMBL/GenBank/DDBJ whole genome shotgun (WGS) entry which is preliminary data.</text>
</comment>
<organism evidence="1 2">
    <name type="scientific">Tamaricihabitans halophyticus</name>
    <dbReference type="NCBI Taxonomy" id="1262583"/>
    <lineage>
        <taxon>Bacteria</taxon>
        <taxon>Bacillati</taxon>
        <taxon>Actinomycetota</taxon>
        <taxon>Actinomycetes</taxon>
        <taxon>Pseudonocardiales</taxon>
        <taxon>Pseudonocardiaceae</taxon>
        <taxon>Tamaricihabitans</taxon>
    </lineage>
</organism>
<accession>A0A4R2R3T8</accession>
<reference evidence="1 2" key="1">
    <citation type="submission" date="2019-03" db="EMBL/GenBank/DDBJ databases">
        <title>Genomic Encyclopedia of Type Strains, Phase IV (KMG-IV): sequencing the most valuable type-strain genomes for metagenomic binning, comparative biology and taxonomic classification.</title>
        <authorList>
            <person name="Goeker M."/>
        </authorList>
    </citation>
    <scope>NUCLEOTIDE SEQUENCE [LARGE SCALE GENOMIC DNA]</scope>
    <source>
        <strain evidence="1 2">DSM 45765</strain>
    </source>
</reference>
<dbReference type="Proteomes" id="UP000294911">
    <property type="component" value="Unassembled WGS sequence"/>
</dbReference>
<sequence>MLATRHELEAKPCVATYSWDRLLVDPLPGPRSFDDFDRLAMHAPTVAEITPETMSRAPAGSTLPRLAGEIPARLFLLGPYAGAVGMARQLANMAAHLGCTSLVLVDVGGDILGGGDEPELRSPLADALALVACTLTGLPCQVLVTGAGLDGELSEADVISRCVQYGAEQTQQVTREEAALFRSLFRWHPSEVTGYCSPRPVVAGE</sequence>
<name>A0A4R2R3T8_9PSEU</name>
<dbReference type="Pfam" id="PF06626">
    <property type="entry name" value="DUF1152"/>
    <property type="match status" value="1"/>
</dbReference>
<dbReference type="EMBL" id="SLXQ01000001">
    <property type="protein sequence ID" value="TCP56687.1"/>
    <property type="molecule type" value="Genomic_DNA"/>
</dbReference>
<protein>
    <submittedName>
        <fullName evidence="1">Uncharacterized protein DUF1152</fullName>
    </submittedName>
</protein>